<dbReference type="PROSITE" id="PS50850">
    <property type="entry name" value="MFS"/>
    <property type="match status" value="1"/>
</dbReference>
<keyword evidence="4 5" id="KW-0472">Membrane</keyword>
<dbReference type="InterPro" id="IPR005829">
    <property type="entry name" value="Sugar_transporter_CS"/>
</dbReference>
<dbReference type="PANTHER" id="PTHR24064">
    <property type="entry name" value="SOLUTE CARRIER FAMILY 22 MEMBER"/>
    <property type="match status" value="1"/>
</dbReference>
<evidence type="ECO:0000256" key="4">
    <source>
        <dbReference type="ARBA" id="ARBA00023136"/>
    </source>
</evidence>
<gene>
    <name evidence="7" type="ORF">PLXY2_LOCUS832</name>
</gene>
<evidence type="ECO:0000256" key="2">
    <source>
        <dbReference type="ARBA" id="ARBA00022692"/>
    </source>
</evidence>
<feature type="transmembrane region" description="Helical" evidence="5">
    <location>
        <begin position="262"/>
        <end position="281"/>
    </location>
</feature>
<evidence type="ECO:0000313" key="8">
    <source>
        <dbReference type="Proteomes" id="UP000653454"/>
    </source>
</evidence>
<sequence length="541" mass="59502">MTEKNEKIMDFETALSSQIGKFGVYQFYNIGLLAVVGVASAFMAGDYVFTGGRLPHRCLVPECEPPQTDFTTSWLPNAIPYDTQTGFDDCRRYPSVLNITNTSVDGTSCPAHLFDTTRTVSCEAYVYDRNNTVVFDFGLPCQEWLRALPGTLNSLGGMVALPLAGFISDYFGRRMSILIFTFNSATLGLIRAFSVNYPMYVALQFLQTALGGGGYSAAYILATEIVSPEYRVPTSATMSSSFALGQVFMGLIAMAVYEWRSISIALYAPMFIIVLSYGFILTESHRWLLSKNKNEQAKTTIKKAAWLNRRKIDDASVENLITAFNSGPKPDYSEINEESLFKRILKSPIMLRRCLTTPVWWACTTFVYYGLSINSVRLSGNMYHNYVLTAGAEVPGYWLAVLLLQRLGRRSTLLAGYVTCAACCACVALLPAPWAAPRLAVYLVGKCSIALVFTSLYLATSELYPTRHRHSLLGWSSMVGRVGSVLAPLTPPLARYSAPLPALLFAAAALLCAALVLTQPETKGAKLPNTIEEAEMIGRNK</sequence>
<feature type="transmembrane region" description="Helical" evidence="5">
    <location>
        <begin position="350"/>
        <end position="371"/>
    </location>
</feature>
<dbReference type="Gene3D" id="1.20.1250.20">
    <property type="entry name" value="MFS general substrate transporter like domains"/>
    <property type="match status" value="1"/>
</dbReference>
<evidence type="ECO:0000256" key="3">
    <source>
        <dbReference type="ARBA" id="ARBA00022989"/>
    </source>
</evidence>
<comment type="subcellular location">
    <subcellularLocation>
        <location evidence="1">Membrane</location>
        <topology evidence="1">Multi-pass membrane protein</topology>
    </subcellularLocation>
</comment>
<dbReference type="InterPro" id="IPR036259">
    <property type="entry name" value="MFS_trans_sf"/>
</dbReference>
<feature type="transmembrane region" description="Helical" evidence="5">
    <location>
        <begin position="496"/>
        <end position="517"/>
    </location>
</feature>
<feature type="transmembrane region" description="Helical" evidence="5">
    <location>
        <begin position="413"/>
        <end position="434"/>
    </location>
</feature>
<dbReference type="GO" id="GO:0022857">
    <property type="term" value="F:transmembrane transporter activity"/>
    <property type="evidence" value="ECO:0007669"/>
    <property type="project" value="InterPro"/>
</dbReference>
<evidence type="ECO:0000256" key="5">
    <source>
        <dbReference type="SAM" id="Phobius"/>
    </source>
</evidence>
<feature type="domain" description="Major facilitator superfamily (MFS) profile" evidence="6">
    <location>
        <begin position="101"/>
        <end position="524"/>
    </location>
</feature>
<reference evidence="7" key="1">
    <citation type="submission" date="2020-11" db="EMBL/GenBank/DDBJ databases">
        <authorList>
            <person name="Whiteford S."/>
        </authorList>
    </citation>
    <scope>NUCLEOTIDE SEQUENCE</scope>
</reference>
<feature type="transmembrane region" description="Helical" evidence="5">
    <location>
        <begin position="175"/>
        <end position="193"/>
    </location>
</feature>
<feature type="transmembrane region" description="Helical" evidence="5">
    <location>
        <begin position="234"/>
        <end position="256"/>
    </location>
</feature>
<dbReference type="SUPFAM" id="SSF103473">
    <property type="entry name" value="MFS general substrate transporter"/>
    <property type="match status" value="1"/>
</dbReference>
<dbReference type="EMBL" id="CAJHNJ030000002">
    <property type="protein sequence ID" value="CAG9090865.1"/>
    <property type="molecule type" value="Genomic_DNA"/>
</dbReference>
<keyword evidence="2 5" id="KW-0812">Transmembrane</keyword>
<keyword evidence="8" id="KW-1185">Reference proteome</keyword>
<comment type="caution">
    <text evidence="7">The sequence shown here is derived from an EMBL/GenBank/DDBJ whole genome shotgun (WGS) entry which is preliminary data.</text>
</comment>
<proteinExistence type="predicted"/>
<feature type="transmembrane region" description="Helical" evidence="5">
    <location>
        <begin position="472"/>
        <end position="490"/>
    </location>
</feature>
<dbReference type="InterPro" id="IPR011701">
    <property type="entry name" value="MFS"/>
</dbReference>
<dbReference type="GO" id="GO:0016020">
    <property type="term" value="C:membrane"/>
    <property type="evidence" value="ECO:0007669"/>
    <property type="project" value="UniProtKB-SubCell"/>
</dbReference>
<feature type="transmembrane region" description="Helical" evidence="5">
    <location>
        <begin position="383"/>
        <end position="404"/>
    </location>
</feature>
<feature type="transmembrane region" description="Helical" evidence="5">
    <location>
        <begin position="199"/>
        <end position="222"/>
    </location>
</feature>
<evidence type="ECO:0000256" key="1">
    <source>
        <dbReference type="ARBA" id="ARBA00004141"/>
    </source>
</evidence>
<dbReference type="Pfam" id="PF07690">
    <property type="entry name" value="MFS_1"/>
    <property type="match status" value="1"/>
</dbReference>
<dbReference type="AlphaFoldDB" id="A0A8S4D6N8"/>
<organism evidence="7 8">
    <name type="scientific">Plutella xylostella</name>
    <name type="common">Diamondback moth</name>
    <name type="synonym">Plutella maculipennis</name>
    <dbReference type="NCBI Taxonomy" id="51655"/>
    <lineage>
        <taxon>Eukaryota</taxon>
        <taxon>Metazoa</taxon>
        <taxon>Ecdysozoa</taxon>
        <taxon>Arthropoda</taxon>
        <taxon>Hexapoda</taxon>
        <taxon>Insecta</taxon>
        <taxon>Pterygota</taxon>
        <taxon>Neoptera</taxon>
        <taxon>Endopterygota</taxon>
        <taxon>Lepidoptera</taxon>
        <taxon>Glossata</taxon>
        <taxon>Ditrysia</taxon>
        <taxon>Yponomeutoidea</taxon>
        <taxon>Plutellidae</taxon>
        <taxon>Plutella</taxon>
    </lineage>
</organism>
<dbReference type="PROSITE" id="PS00216">
    <property type="entry name" value="SUGAR_TRANSPORT_1"/>
    <property type="match status" value="1"/>
</dbReference>
<dbReference type="Proteomes" id="UP000653454">
    <property type="component" value="Unassembled WGS sequence"/>
</dbReference>
<feature type="transmembrane region" description="Helical" evidence="5">
    <location>
        <begin position="27"/>
        <end position="49"/>
    </location>
</feature>
<feature type="transmembrane region" description="Helical" evidence="5">
    <location>
        <begin position="440"/>
        <end position="460"/>
    </location>
</feature>
<accession>A0A8S4D6N8</accession>
<dbReference type="InterPro" id="IPR020846">
    <property type="entry name" value="MFS_dom"/>
</dbReference>
<protein>
    <submittedName>
        <fullName evidence="7">(diamondback moth) hypothetical protein</fullName>
    </submittedName>
</protein>
<keyword evidence="3 5" id="KW-1133">Transmembrane helix</keyword>
<evidence type="ECO:0000313" key="7">
    <source>
        <dbReference type="EMBL" id="CAG9090865.1"/>
    </source>
</evidence>
<evidence type="ECO:0000259" key="6">
    <source>
        <dbReference type="PROSITE" id="PS50850"/>
    </source>
</evidence>
<name>A0A8S4D6N8_PLUXY</name>